<organism evidence="2 3">
    <name type="scientific">Shewanella surugensis</name>
    <dbReference type="NCBI Taxonomy" id="212020"/>
    <lineage>
        <taxon>Bacteria</taxon>
        <taxon>Pseudomonadati</taxon>
        <taxon>Pseudomonadota</taxon>
        <taxon>Gammaproteobacteria</taxon>
        <taxon>Alteromonadales</taxon>
        <taxon>Shewanellaceae</taxon>
        <taxon>Shewanella</taxon>
    </lineage>
</organism>
<name>A0ABT0L5M5_9GAMM</name>
<proteinExistence type="predicted"/>
<dbReference type="Proteomes" id="UP001203423">
    <property type="component" value="Unassembled WGS sequence"/>
</dbReference>
<keyword evidence="1" id="KW-0732">Signal</keyword>
<feature type="chain" id="PRO_5045405319" description="DUF302 domain-containing protein" evidence="1">
    <location>
        <begin position="19"/>
        <end position="160"/>
    </location>
</feature>
<evidence type="ECO:0000313" key="3">
    <source>
        <dbReference type="Proteomes" id="UP001203423"/>
    </source>
</evidence>
<dbReference type="EMBL" id="JAKIKS010000001">
    <property type="protein sequence ID" value="MCL1122983.1"/>
    <property type="molecule type" value="Genomic_DNA"/>
</dbReference>
<comment type="caution">
    <text evidence="2">The sequence shown here is derived from an EMBL/GenBank/DDBJ whole genome shotgun (WGS) entry which is preliminary data.</text>
</comment>
<sequence length="160" mass="18515">MKIVLFINLYLLCFYCNAIEINIAQFNDTNSLIKNESFDSKVNQVFNFDLLYSNKKASDFILSLMRRPSEIVVEDNKASYADSCQVGACDDYKVRSIQFSGRPLIFMLKTRSSVTVYYNGVLMIEEMDCIYDFLNRYSRIGNMSLDDKIFFVKESNLASN</sequence>
<evidence type="ECO:0000313" key="2">
    <source>
        <dbReference type="EMBL" id="MCL1122983.1"/>
    </source>
</evidence>
<accession>A0ABT0L5M5</accession>
<gene>
    <name evidence="2" type="ORF">L2764_00420</name>
</gene>
<evidence type="ECO:0008006" key="4">
    <source>
        <dbReference type="Google" id="ProtNLM"/>
    </source>
</evidence>
<reference evidence="2 3" key="1">
    <citation type="submission" date="2022-01" db="EMBL/GenBank/DDBJ databases">
        <title>Whole genome-based taxonomy of the Shewanellaceae.</title>
        <authorList>
            <person name="Martin-Rodriguez A.J."/>
        </authorList>
    </citation>
    <scope>NUCLEOTIDE SEQUENCE [LARGE SCALE GENOMIC DNA]</scope>
    <source>
        <strain evidence="2 3">DSM 17177</strain>
    </source>
</reference>
<evidence type="ECO:0000256" key="1">
    <source>
        <dbReference type="SAM" id="SignalP"/>
    </source>
</evidence>
<keyword evidence="3" id="KW-1185">Reference proteome</keyword>
<dbReference type="RefSeq" id="WP_248938262.1">
    <property type="nucleotide sequence ID" value="NZ_JAKIKS010000001.1"/>
</dbReference>
<protein>
    <recommendedName>
        <fullName evidence="4">DUF302 domain-containing protein</fullName>
    </recommendedName>
</protein>
<feature type="signal peptide" evidence="1">
    <location>
        <begin position="1"/>
        <end position="18"/>
    </location>
</feature>